<dbReference type="Proteomes" id="UP001205867">
    <property type="component" value="Unassembled WGS sequence"/>
</dbReference>
<organism evidence="2 3">
    <name type="scientific">Micrococcus luteus</name>
    <name type="common">Micrococcus lysodeikticus</name>
    <dbReference type="NCBI Taxonomy" id="1270"/>
    <lineage>
        <taxon>Bacteria</taxon>
        <taxon>Bacillati</taxon>
        <taxon>Actinomycetota</taxon>
        <taxon>Actinomycetes</taxon>
        <taxon>Micrococcales</taxon>
        <taxon>Micrococcaceae</taxon>
        <taxon>Micrococcus</taxon>
    </lineage>
</organism>
<dbReference type="EMBL" id="JALXKZ020000030">
    <property type="protein sequence ID" value="MCV7629657.1"/>
    <property type="molecule type" value="Genomic_DNA"/>
</dbReference>
<feature type="domain" description="N-acetyltransferase" evidence="1">
    <location>
        <begin position="12"/>
        <end position="144"/>
    </location>
</feature>
<dbReference type="PANTHER" id="PTHR43610:SF1">
    <property type="entry name" value="N-ACETYLTRANSFERASE DOMAIN-CONTAINING PROTEIN"/>
    <property type="match status" value="1"/>
</dbReference>
<proteinExistence type="predicted"/>
<dbReference type="SUPFAM" id="SSF55729">
    <property type="entry name" value="Acyl-CoA N-acyltransferases (Nat)"/>
    <property type="match status" value="1"/>
</dbReference>
<accession>A0AAP3ALF7</accession>
<comment type="caution">
    <text evidence="2">The sequence shown here is derived from an EMBL/GenBank/DDBJ whole genome shotgun (WGS) entry which is preliminary data.</text>
</comment>
<dbReference type="InterPro" id="IPR016181">
    <property type="entry name" value="Acyl_CoA_acyltransferase"/>
</dbReference>
<dbReference type="PANTHER" id="PTHR43610">
    <property type="entry name" value="BLL6696 PROTEIN"/>
    <property type="match status" value="1"/>
</dbReference>
<dbReference type="RefSeq" id="WP_049159197.1">
    <property type="nucleotide sequence ID" value="NZ_CP176570.1"/>
</dbReference>
<name>A0AAP3ALF7_MICLU</name>
<dbReference type="Gene3D" id="3.40.630.30">
    <property type="match status" value="1"/>
</dbReference>
<evidence type="ECO:0000259" key="1">
    <source>
        <dbReference type="Pfam" id="PF13302"/>
    </source>
</evidence>
<protein>
    <submittedName>
        <fullName evidence="2">GNAT family N-acetyltransferase</fullName>
    </submittedName>
</protein>
<evidence type="ECO:0000313" key="3">
    <source>
        <dbReference type="Proteomes" id="UP001205867"/>
    </source>
</evidence>
<dbReference type="GO" id="GO:0016747">
    <property type="term" value="F:acyltransferase activity, transferring groups other than amino-acyl groups"/>
    <property type="evidence" value="ECO:0007669"/>
    <property type="project" value="InterPro"/>
</dbReference>
<evidence type="ECO:0000313" key="2">
    <source>
        <dbReference type="EMBL" id="MCV7629657.1"/>
    </source>
</evidence>
<sequence>MKHEIVLTRGDLTLRPLAPDDGPALRGLVDAPMWAGNSAPLPVDGAAMSAHLAELIEQEGTVAFAVEQGGELVGRTSLYDLVPGLRVEVGHTVYARRVWGTSVNPGCKLLLFGHAFEEWALERVALRCDHRNARSHAAIARLGATFEGTLRRFRPAADGTIADVDYFSVVREEWPAVRAGLDARLAA</sequence>
<gene>
    <name evidence="2" type="ORF">M3A82_009975</name>
</gene>
<dbReference type="Pfam" id="PF13302">
    <property type="entry name" value="Acetyltransf_3"/>
    <property type="match status" value="1"/>
</dbReference>
<dbReference type="AlphaFoldDB" id="A0AAP3ALF7"/>
<reference evidence="2" key="1">
    <citation type="submission" date="2023-06" db="EMBL/GenBank/DDBJ databases">
        <title>lsaBGC provides a comprehensive framework for evolutionary analysis of biosynthetic gene clusters within focal taxa.</title>
        <authorList>
            <person name="Salamzade R."/>
            <person name="Sandstrom S."/>
            <person name="Kalan L.R."/>
        </authorList>
    </citation>
    <scope>NUCLEOTIDE SEQUENCE</scope>
    <source>
        <strain evidence="2">P3-SID899</strain>
    </source>
</reference>
<dbReference type="InterPro" id="IPR000182">
    <property type="entry name" value="GNAT_dom"/>
</dbReference>